<proteinExistence type="predicted"/>
<accession>A0A926F4A0</accession>
<dbReference type="AlphaFoldDB" id="A0A926F4A0"/>
<gene>
    <name evidence="2" type="ORF">H8744_05420</name>
</gene>
<dbReference type="Proteomes" id="UP000651085">
    <property type="component" value="Unassembled WGS sequence"/>
</dbReference>
<reference evidence="2" key="1">
    <citation type="submission" date="2020-08" db="EMBL/GenBank/DDBJ databases">
        <title>Genome public.</title>
        <authorList>
            <person name="Liu C."/>
            <person name="Sun Q."/>
        </authorList>
    </citation>
    <scope>NUCLEOTIDE SEQUENCE</scope>
    <source>
        <strain evidence="2">N12</strain>
    </source>
</reference>
<dbReference type="EMBL" id="JACRTF010000001">
    <property type="protein sequence ID" value="MBC8592697.1"/>
    <property type="molecule type" value="Genomic_DNA"/>
</dbReference>
<dbReference type="Pfam" id="PF11551">
    <property type="entry name" value="Omp28"/>
    <property type="match status" value="1"/>
</dbReference>
<keyword evidence="3" id="KW-1185">Reference proteome</keyword>
<protein>
    <submittedName>
        <fullName evidence="2">Omp28-related outer membrane protein</fullName>
    </submittedName>
</protein>
<dbReference type="InterPro" id="IPR026444">
    <property type="entry name" value="Secre_tail"/>
</dbReference>
<feature type="chain" id="PRO_5038929880" evidence="1">
    <location>
        <begin position="21"/>
        <end position="632"/>
    </location>
</feature>
<dbReference type="NCBIfam" id="TIGR04183">
    <property type="entry name" value="Por_Secre_tail"/>
    <property type="match status" value="1"/>
</dbReference>
<evidence type="ECO:0000313" key="2">
    <source>
        <dbReference type="EMBL" id="MBC8592697.1"/>
    </source>
</evidence>
<keyword evidence="1" id="KW-0732">Signal</keyword>
<evidence type="ECO:0000256" key="1">
    <source>
        <dbReference type="SAM" id="SignalP"/>
    </source>
</evidence>
<dbReference type="InterPro" id="IPR013783">
    <property type="entry name" value="Ig-like_fold"/>
</dbReference>
<evidence type="ECO:0000313" key="3">
    <source>
        <dbReference type="Proteomes" id="UP000651085"/>
    </source>
</evidence>
<dbReference type="Gene3D" id="2.60.40.10">
    <property type="entry name" value="Immunoglobulins"/>
    <property type="match status" value="1"/>
</dbReference>
<comment type="caution">
    <text evidence="2">The sequence shown here is derived from an EMBL/GenBank/DDBJ whole genome shotgun (WGS) entry which is preliminary data.</text>
</comment>
<dbReference type="InterPro" id="IPR021615">
    <property type="entry name" value="Omp28"/>
</dbReference>
<sequence length="632" mass="69902">MRKKLLAIMLLASIYGFAQQQVKFTKQSNSFATRSEVSSVQKAMEFGENQMIIGYCPNEVNPDGGVGGVNQQVEMAAAVYFPVEKMKLLTGNKLLKINLAIMDTKVKNVKVWIRSTLNGTNKMVQSISNITKGWNEVTLETPYELDGSDIYVGYTLTAPASTYPIGFSGGADQSNAMFLAINKAWSNYYGMKFGSLSLQCLLEGEKKIENDVTLIANPIGNHYAKPDEESTVTYQASIFNATVNSVSNFEVTYQAGTGEKVSKTIEKAIAPFATIDFEQTIQVPNSPGNQDINFSITKVNGKEDECPFDNTLADWLYIYTESFPRRVLVEQFTTQQCGYCPTGLKTLNMALEGKEFSWVAHHVGFYDDDFTIDESVEYLDLYGGGTYAPACMFDRTVVPDATSPVFGLSYQSVSGGAKVVKSYWDYVSEIPTFITVDVNATYNNDTRTLDISVSGQAQQAALARMNPKLTIFLTESGLSGKQSGATGTIEHNHVIRAVLTDVWGSEPEWSSDKNQYTYHTTYKIPSTQKVENMTIVAFICNQDENDINNRMIMNTGEMQLSSLTGIETISKENNNIAIFAENGMIKVDGQYDNLRVFTPTGIVIDNTNLAPGLYVVKLEIDKQTVVKKIIVK</sequence>
<organism evidence="2 3">
    <name type="scientific">Jilunia laotingensis</name>
    <dbReference type="NCBI Taxonomy" id="2763675"/>
    <lineage>
        <taxon>Bacteria</taxon>
        <taxon>Pseudomonadati</taxon>
        <taxon>Bacteroidota</taxon>
        <taxon>Bacteroidia</taxon>
        <taxon>Bacteroidales</taxon>
        <taxon>Bacteroidaceae</taxon>
        <taxon>Jilunia</taxon>
    </lineage>
</organism>
<dbReference type="RefSeq" id="WP_262433870.1">
    <property type="nucleotide sequence ID" value="NZ_JACRTF010000001.1"/>
</dbReference>
<name>A0A926F4A0_9BACT</name>
<feature type="signal peptide" evidence="1">
    <location>
        <begin position="1"/>
        <end position="20"/>
    </location>
</feature>